<reference evidence="2 3" key="1">
    <citation type="submission" date="2018-03" db="EMBL/GenBank/DDBJ databases">
        <title>Complete genome sequence and methylome analysis of Pseudomonas mendocina NEB 698.</title>
        <authorList>
            <person name="Morgan R.D."/>
        </authorList>
    </citation>
    <scope>NUCLEOTIDE SEQUENCE [LARGE SCALE GENOMIC DNA]</scope>
    <source>
        <strain evidence="2 3">NEB698</strain>
    </source>
</reference>
<gene>
    <name evidence="2" type="ORF">C7A17_25845</name>
</gene>
<evidence type="ECO:0000256" key="1">
    <source>
        <dbReference type="SAM" id="Phobius"/>
    </source>
</evidence>
<keyword evidence="1" id="KW-0472">Membrane</keyword>
<accession>A0A2R3QWA0</accession>
<keyword evidence="1" id="KW-1133">Transmembrane helix</keyword>
<dbReference type="AlphaFoldDB" id="A0A2R3QWA0"/>
<dbReference type="EMBL" id="CP027657">
    <property type="protein sequence ID" value="AVO56024.1"/>
    <property type="molecule type" value="Genomic_DNA"/>
</dbReference>
<dbReference type="Proteomes" id="UP000238327">
    <property type="component" value="Chromosome"/>
</dbReference>
<dbReference type="RefSeq" id="WP_106742271.1">
    <property type="nucleotide sequence ID" value="NZ_CP027657.1"/>
</dbReference>
<keyword evidence="1" id="KW-0812">Transmembrane</keyword>
<name>A0A2R3QWA0_ECTME</name>
<evidence type="ECO:0000313" key="2">
    <source>
        <dbReference type="EMBL" id="AVO56024.1"/>
    </source>
</evidence>
<feature type="transmembrane region" description="Helical" evidence="1">
    <location>
        <begin position="20"/>
        <end position="37"/>
    </location>
</feature>
<evidence type="ECO:0000313" key="3">
    <source>
        <dbReference type="Proteomes" id="UP000238327"/>
    </source>
</evidence>
<organism evidence="2 3">
    <name type="scientific">Ectopseudomonas mendocina</name>
    <name type="common">Pseudomonas mendocina</name>
    <dbReference type="NCBI Taxonomy" id="300"/>
    <lineage>
        <taxon>Bacteria</taxon>
        <taxon>Pseudomonadati</taxon>
        <taxon>Pseudomonadota</taxon>
        <taxon>Gammaproteobacteria</taxon>
        <taxon>Pseudomonadales</taxon>
        <taxon>Pseudomonadaceae</taxon>
        <taxon>Ectopseudomonas</taxon>
    </lineage>
</organism>
<sequence>MAWMEKLEAFNKRVTIRHRLMIAGASFLGWIISITMFDAAGAPFFLVVAMLMLLNIIPMMPAKVSRKTRRR</sequence>
<proteinExistence type="predicted"/>
<feature type="transmembrane region" description="Helical" evidence="1">
    <location>
        <begin position="43"/>
        <end position="62"/>
    </location>
</feature>
<protein>
    <submittedName>
        <fullName evidence="2">Uncharacterized protein</fullName>
    </submittedName>
</protein>